<dbReference type="AlphaFoldDB" id="A0A8H7YH28"/>
<protein>
    <submittedName>
        <fullName evidence="1">Uncharacterized protein</fullName>
    </submittedName>
</protein>
<dbReference type="EMBL" id="JAEVHI010000005">
    <property type="protein sequence ID" value="KAG5291352.1"/>
    <property type="molecule type" value="Genomic_DNA"/>
</dbReference>
<organism evidence="1 2">
    <name type="scientific">Ajellomyces capsulatus</name>
    <name type="common">Darling's disease fungus</name>
    <name type="synonym">Histoplasma capsulatum</name>
    <dbReference type="NCBI Taxonomy" id="5037"/>
    <lineage>
        <taxon>Eukaryota</taxon>
        <taxon>Fungi</taxon>
        <taxon>Dikarya</taxon>
        <taxon>Ascomycota</taxon>
        <taxon>Pezizomycotina</taxon>
        <taxon>Eurotiomycetes</taxon>
        <taxon>Eurotiomycetidae</taxon>
        <taxon>Onygenales</taxon>
        <taxon>Ajellomycetaceae</taxon>
        <taxon>Histoplasma</taxon>
    </lineage>
</organism>
<comment type="caution">
    <text evidence="1">The sequence shown here is derived from an EMBL/GenBank/DDBJ whole genome shotgun (WGS) entry which is preliminary data.</text>
</comment>
<sequence>MCHPRPISYASLPLWHHTQVEQATFPFYRFHNSGFWLLIRWLWKTGAYPSHTLFNGFFCFLFDQRGRITSPS</sequence>
<evidence type="ECO:0000313" key="1">
    <source>
        <dbReference type="EMBL" id="KAG5291352.1"/>
    </source>
</evidence>
<dbReference type="Proteomes" id="UP000670092">
    <property type="component" value="Unassembled WGS sequence"/>
</dbReference>
<gene>
    <name evidence="1" type="ORF">I7I52_08653</name>
</gene>
<accession>A0A8H7YH28</accession>
<dbReference type="VEuPathDB" id="FungiDB:I7I52_08653"/>
<evidence type="ECO:0000313" key="2">
    <source>
        <dbReference type="Proteomes" id="UP000670092"/>
    </source>
</evidence>
<reference evidence="1 2" key="1">
    <citation type="submission" date="2021-01" db="EMBL/GenBank/DDBJ databases">
        <title>Chromosome-level genome assembly of a human fungal pathogen reveals clustering of transcriptionally co-regulated genes.</title>
        <authorList>
            <person name="Voorhies M."/>
            <person name="Cohen S."/>
            <person name="Shea T.P."/>
            <person name="Petrus S."/>
            <person name="Munoz J.F."/>
            <person name="Poplawski S."/>
            <person name="Goldman W.E."/>
            <person name="Michael T."/>
            <person name="Cuomo C.A."/>
            <person name="Sil A."/>
            <person name="Beyhan S."/>
        </authorList>
    </citation>
    <scope>NUCLEOTIDE SEQUENCE [LARGE SCALE GENOMIC DNA]</scope>
    <source>
        <strain evidence="1 2">G184AR</strain>
    </source>
</reference>
<name>A0A8H7YH28_AJECA</name>
<proteinExistence type="predicted"/>